<evidence type="ECO:0008006" key="2">
    <source>
        <dbReference type="Google" id="ProtNLM"/>
    </source>
</evidence>
<gene>
    <name evidence="1" type="ORF">AB2U05_33430</name>
</gene>
<name>A0AB39TV47_9ACTN</name>
<dbReference type="RefSeq" id="WP_369185261.1">
    <property type="nucleotide sequence ID" value="NZ_CP163445.1"/>
</dbReference>
<protein>
    <recommendedName>
        <fullName evidence="2">Secreted protein</fullName>
    </recommendedName>
</protein>
<proteinExistence type="predicted"/>
<reference evidence="1" key="1">
    <citation type="submission" date="2024-07" db="EMBL/GenBank/DDBJ databases">
        <authorList>
            <person name="Yu S.T."/>
        </authorList>
    </citation>
    <scope>NUCLEOTIDE SEQUENCE</scope>
    <source>
        <strain evidence="1">Y1</strain>
    </source>
</reference>
<dbReference type="AlphaFoldDB" id="A0AB39TV47"/>
<accession>A0AB39TV47</accession>
<sequence>MGIVLVFLLVLVGAVVGACVFLTLRERSRSYRAEGWEGALIERRRTAEAARMRAAYASVSVHESSLGNEELFIPR</sequence>
<organism evidence="1">
    <name type="scientific">Streptomyces sp. Y1</name>
    <dbReference type="NCBI Taxonomy" id="3238634"/>
    <lineage>
        <taxon>Bacteria</taxon>
        <taxon>Bacillati</taxon>
        <taxon>Actinomycetota</taxon>
        <taxon>Actinomycetes</taxon>
        <taxon>Kitasatosporales</taxon>
        <taxon>Streptomycetaceae</taxon>
        <taxon>Streptomyces</taxon>
    </lineage>
</organism>
<evidence type="ECO:0000313" key="1">
    <source>
        <dbReference type="EMBL" id="XDQ83062.1"/>
    </source>
</evidence>
<dbReference type="EMBL" id="CP163445">
    <property type="protein sequence ID" value="XDQ83062.1"/>
    <property type="molecule type" value="Genomic_DNA"/>
</dbReference>